<proteinExistence type="predicted"/>
<dbReference type="AlphaFoldDB" id="A0A0J6Y879"/>
<dbReference type="Proteomes" id="UP000054565">
    <property type="component" value="Unassembled WGS sequence"/>
</dbReference>
<organism evidence="1 2">
    <name type="scientific">Coccidioides immitis RMSCC 2394</name>
    <dbReference type="NCBI Taxonomy" id="404692"/>
    <lineage>
        <taxon>Eukaryota</taxon>
        <taxon>Fungi</taxon>
        <taxon>Dikarya</taxon>
        <taxon>Ascomycota</taxon>
        <taxon>Pezizomycotina</taxon>
        <taxon>Eurotiomycetes</taxon>
        <taxon>Eurotiomycetidae</taxon>
        <taxon>Onygenales</taxon>
        <taxon>Onygenaceae</taxon>
        <taxon>Coccidioides</taxon>
    </lineage>
</organism>
<evidence type="ECO:0000313" key="2">
    <source>
        <dbReference type="Proteomes" id="UP000054565"/>
    </source>
</evidence>
<name>A0A0J6Y879_COCIT</name>
<accession>A0A0J6Y879</accession>
<dbReference type="EMBL" id="DS028095">
    <property type="protein sequence ID" value="KMP04896.1"/>
    <property type="molecule type" value="Genomic_DNA"/>
</dbReference>
<evidence type="ECO:0000313" key="1">
    <source>
        <dbReference type="EMBL" id="KMP04896.1"/>
    </source>
</evidence>
<reference evidence="2" key="1">
    <citation type="journal article" date="2010" name="Genome Res.">
        <title>Population genomic sequencing of Coccidioides fungi reveals recent hybridization and transposon control.</title>
        <authorList>
            <person name="Neafsey D.E."/>
            <person name="Barker B.M."/>
            <person name="Sharpton T.J."/>
            <person name="Stajich J.E."/>
            <person name="Park D.J."/>
            <person name="Whiston E."/>
            <person name="Hung C.-Y."/>
            <person name="McMahan C."/>
            <person name="White J."/>
            <person name="Sykes S."/>
            <person name="Heiman D."/>
            <person name="Young S."/>
            <person name="Zeng Q."/>
            <person name="Abouelleil A."/>
            <person name="Aftuck L."/>
            <person name="Bessette D."/>
            <person name="Brown A."/>
            <person name="FitzGerald M."/>
            <person name="Lui A."/>
            <person name="Macdonald J.P."/>
            <person name="Priest M."/>
            <person name="Orbach M.J."/>
            <person name="Galgiani J.N."/>
            <person name="Kirkland T.N."/>
            <person name="Cole G.T."/>
            <person name="Birren B.W."/>
            <person name="Henn M.R."/>
            <person name="Taylor J.W."/>
            <person name="Rounsley S.D."/>
        </authorList>
    </citation>
    <scope>NUCLEOTIDE SEQUENCE [LARGE SCALE GENOMIC DNA]</scope>
    <source>
        <strain evidence="2">RMSCC 2394</strain>
    </source>
</reference>
<sequence length="138" mass="15505">MSSRRPPGVKAEETLLSQICMAQLTSRSFCILNFISHAGPSMRGIKQSNAICPVPDHCFAPSKSFYRVISLNRIITLKAKKDILKHRAGLSPAPFATQDPFQIGDYQPKWCIVTRAWIIALAYLRDTPLLTRRNALSY</sequence>
<protein>
    <submittedName>
        <fullName evidence="1">Uncharacterized protein</fullName>
    </submittedName>
</protein>
<gene>
    <name evidence="1" type="ORF">CIRG_04577</name>
</gene>